<dbReference type="Proteomes" id="UP000541154">
    <property type="component" value="Unassembled WGS sequence"/>
</dbReference>
<reference evidence="1 2" key="1">
    <citation type="submission" date="2019-04" db="EMBL/GenBank/DDBJ databases">
        <title>Aspergillus burnettii sp. nov., novel species from soil in southeast Queensland.</title>
        <authorList>
            <person name="Gilchrist C.L.M."/>
            <person name="Pitt J.I."/>
            <person name="Lange L."/>
            <person name="Lacey H.J."/>
            <person name="Vuong D."/>
            <person name="Midgley D.J."/>
            <person name="Greenfield P."/>
            <person name="Bradbury M."/>
            <person name="Lacey E."/>
            <person name="Busk P.K."/>
            <person name="Pilgaard B."/>
            <person name="Chooi Y.H."/>
            <person name="Piggott A.M."/>
        </authorList>
    </citation>
    <scope>NUCLEOTIDE SEQUENCE [LARGE SCALE GENOMIC DNA]</scope>
    <source>
        <strain evidence="1 2">FRR 5400</strain>
    </source>
</reference>
<dbReference type="InterPro" id="IPR052897">
    <property type="entry name" value="Sec-Metab_Biosynth_Hydrolase"/>
</dbReference>
<evidence type="ECO:0000313" key="2">
    <source>
        <dbReference type="Proteomes" id="UP000541154"/>
    </source>
</evidence>
<dbReference type="EMBL" id="SPNV01000024">
    <property type="protein sequence ID" value="KAF5865066.1"/>
    <property type="molecule type" value="Genomic_DNA"/>
</dbReference>
<sequence length="217" mass="23582">MLCGRVDLEQDEWQNEMHPGDLEEGYPFYRPEPAQTFRRLGEMKPSVLYVFGENSELSSPTARQAKMNATGTGVGRNSGVSRFTISSAKKYLSSASTDPSQGMVPRILFKDFWITSIAPGAWYPPTALDPLIAKLTSHGYICKTVPFPSVQQSVEVKGLIADVNAVRGLVEPAVNAGQDVIVISHSWSGLPVNSTLEGLGQAERQGQNKTKKAAGRN</sequence>
<gene>
    <name evidence="1" type="ORF">ETB97_005307</name>
</gene>
<comment type="caution">
    <text evidence="1">The sequence shown here is derived from an EMBL/GenBank/DDBJ whole genome shotgun (WGS) entry which is preliminary data.</text>
</comment>
<proteinExistence type="predicted"/>
<dbReference type="PANTHER" id="PTHR37017">
    <property type="entry name" value="AB HYDROLASE-1 DOMAIN-CONTAINING PROTEIN-RELATED"/>
    <property type="match status" value="1"/>
</dbReference>
<dbReference type="InterPro" id="IPR029058">
    <property type="entry name" value="AB_hydrolase_fold"/>
</dbReference>
<accession>A0A8H6EA56</accession>
<dbReference type="AlphaFoldDB" id="A0A8H6EA56"/>
<evidence type="ECO:0000313" key="1">
    <source>
        <dbReference type="EMBL" id="KAF5865066.1"/>
    </source>
</evidence>
<dbReference type="PANTHER" id="PTHR37017:SF11">
    <property type="entry name" value="ESTERASE_LIPASE_THIOESTERASE DOMAIN-CONTAINING PROTEIN"/>
    <property type="match status" value="1"/>
</dbReference>
<dbReference type="Gene3D" id="3.40.50.1820">
    <property type="entry name" value="alpha/beta hydrolase"/>
    <property type="match status" value="1"/>
</dbReference>
<protein>
    <recommendedName>
        <fullName evidence="3">AB hydrolase-1 domain-containing protein</fullName>
    </recommendedName>
</protein>
<name>A0A8H6EA56_PETAA</name>
<evidence type="ECO:0008006" key="3">
    <source>
        <dbReference type="Google" id="ProtNLM"/>
    </source>
</evidence>
<organism evidence="1 2">
    <name type="scientific">Petromyces alliaceus</name>
    <name type="common">Aspergillus alliaceus</name>
    <dbReference type="NCBI Taxonomy" id="209559"/>
    <lineage>
        <taxon>Eukaryota</taxon>
        <taxon>Fungi</taxon>
        <taxon>Dikarya</taxon>
        <taxon>Ascomycota</taxon>
        <taxon>Pezizomycotina</taxon>
        <taxon>Eurotiomycetes</taxon>
        <taxon>Eurotiomycetidae</taxon>
        <taxon>Eurotiales</taxon>
        <taxon>Aspergillaceae</taxon>
        <taxon>Aspergillus</taxon>
        <taxon>Aspergillus subgen. Circumdati</taxon>
    </lineage>
</organism>
<keyword evidence="2" id="KW-1185">Reference proteome</keyword>